<evidence type="ECO:0000313" key="3">
    <source>
        <dbReference type="Proteomes" id="UP001320159"/>
    </source>
</evidence>
<gene>
    <name evidence="2" type="ORF">CUJ83_09375</name>
</gene>
<evidence type="ECO:0000259" key="1">
    <source>
        <dbReference type="Pfam" id="PF04182"/>
    </source>
</evidence>
<accession>A0AAP2RDP3</accession>
<dbReference type="Pfam" id="PF04182">
    <property type="entry name" value="B-block_TFIIIC"/>
    <property type="match status" value="1"/>
</dbReference>
<name>A0AAP2RDP3_9EURY</name>
<dbReference type="Gene3D" id="1.10.10.10">
    <property type="entry name" value="Winged helix-like DNA-binding domain superfamily/Winged helix DNA-binding domain"/>
    <property type="match status" value="1"/>
</dbReference>
<dbReference type="SUPFAM" id="SSF46785">
    <property type="entry name" value="Winged helix' DNA-binding domain"/>
    <property type="match status" value="1"/>
</dbReference>
<dbReference type="InterPro" id="IPR007309">
    <property type="entry name" value="TFIIIC_Bblock-bd"/>
</dbReference>
<feature type="domain" description="B-block binding subunit of TFIIIC" evidence="1">
    <location>
        <begin position="13"/>
        <end position="65"/>
    </location>
</feature>
<dbReference type="Proteomes" id="UP001320159">
    <property type="component" value="Unassembled WGS sequence"/>
</dbReference>
<organism evidence="2 3">
    <name type="scientific">Methanooceanicella nereidis</name>
    <dbReference type="NCBI Taxonomy" id="2052831"/>
    <lineage>
        <taxon>Archaea</taxon>
        <taxon>Methanobacteriati</taxon>
        <taxon>Methanobacteriota</taxon>
        <taxon>Stenosarchaea group</taxon>
        <taxon>Methanomicrobia</taxon>
        <taxon>Methanocellales</taxon>
        <taxon>Methanocellaceae</taxon>
        <taxon>Methanooceanicella</taxon>
    </lineage>
</organism>
<dbReference type="EMBL" id="PGCK01000007">
    <property type="protein sequence ID" value="MCD1295207.1"/>
    <property type="molecule type" value="Genomic_DNA"/>
</dbReference>
<protein>
    <submittedName>
        <fullName evidence="2">MarR family transcriptional regulator</fullName>
    </submittedName>
</protein>
<keyword evidence="3" id="KW-1185">Reference proteome</keyword>
<sequence length="124" mass="14247">MNANLEEKALDLVRSSEKGVLQSDLWKDLGIDSRKCSRIVAKLEADGKIKRVWETINGTRTYRLTYIPQKMEEPVKEYRFDLVMAEDEVAPCIGCTYECEPDYCPDLGNWIELLAKEEAARNKS</sequence>
<dbReference type="InterPro" id="IPR036388">
    <property type="entry name" value="WH-like_DNA-bd_sf"/>
</dbReference>
<reference evidence="2 3" key="1">
    <citation type="submission" date="2017-11" db="EMBL/GenBank/DDBJ databases">
        <title>Isolation and Characterization of Family Methanocellaceae Species from Potential Methane Hydrate Area Offshore Southwestern Taiwan.</title>
        <authorList>
            <person name="Zhang W.-L."/>
            <person name="Chen W.-C."/>
            <person name="Lai M.-C."/>
            <person name="Chen S.-C."/>
        </authorList>
    </citation>
    <scope>NUCLEOTIDE SEQUENCE [LARGE SCALE GENOMIC DNA]</scope>
    <source>
        <strain evidence="2 3">CWC-04</strain>
    </source>
</reference>
<dbReference type="RefSeq" id="WP_230742056.1">
    <property type="nucleotide sequence ID" value="NZ_PGCK01000007.1"/>
</dbReference>
<dbReference type="InterPro" id="IPR036390">
    <property type="entry name" value="WH_DNA-bd_sf"/>
</dbReference>
<proteinExistence type="predicted"/>
<evidence type="ECO:0000313" key="2">
    <source>
        <dbReference type="EMBL" id="MCD1295207.1"/>
    </source>
</evidence>
<dbReference type="AlphaFoldDB" id="A0AAP2RDP3"/>
<comment type="caution">
    <text evidence="2">The sequence shown here is derived from an EMBL/GenBank/DDBJ whole genome shotgun (WGS) entry which is preliminary data.</text>
</comment>